<evidence type="ECO:0000256" key="1">
    <source>
        <dbReference type="SAM" id="Coils"/>
    </source>
</evidence>
<dbReference type="RefSeq" id="YP_009204127.1">
    <property type="nucleotide sequence ID" value="NC_028860.1"/>
</dbReference>
<dbReference type="GeneID" id="26630641"/>
<evidence type="ECO:0000313" key="2">
    <source>
        <dbReference type="EMBL" id="AKQ07605.1"/>
    </source>
</evidence>
<protein>
    <submittedName>
        <fullName evidence="2">Uncharacterized protein</fullName>
    </submittedName>
</protein>
<reference evidence="2 3" key="1">
    <citation type="submission" date="2015-06" db="EMBL/GenBank/DDBJ databases">
        <authorList>
            <person name="Akther S."/>
            <person name="Anaya M."/>
            <person name="Carvajal B."/>
            <person name="Chen Y."/>
            <person name="Estrada B."/>
            <person name="Gedeon F."/>
            <person name="Golebiewska U.P."/>
            <person name="Gu W."/>
            <person name="Hernandez A."/>
            <person name="Islam T."/>
            <person name="Jin Y."/>
            <person name="Jung S.M.I.N."/>
            <person name="Nieves W."/>
            <person name="Patel N."/>
            <person name="Qu S."/>
            <person name="Sookdeo T."/>
            <person name="Tobar N."/>
            <person name="Victor W."/>
            <person name="Serrano M.G."/>
            <person name="Buck G."/>
            <person name="Lee V."/>
            <person name="Wang Y."/>
            <person name="Carvalho R."/>
            <person name="Voegtly L."/>
            <person name="Shi R."/>
            <person name="Duckworth R."/>
            <person name="Johnson A."/>
            <person name="Loviza R."/>
            <person name="Walstead R."/>
            <person name="Shah Z."/>
            <person name="Kiflezghi M."/>
            <person name="Wade K."/>
            <person name="Delesalle V.A."/>
            <person name="Bradley K.W."/>
            <person name="Asai D.J."/>
            <person name="Bowman C.A."/>
            <person name="Russell D.A."/>
            <person name="Pope W.H."/>
            <person name="Jacobs-Sera D."/>
            <person name="Hendrix R.W."/>
            <person name="Hatfull G.F."/>
        </authorList>
    </citation>
    <scope>NUCLEOTIDE SEQUENCE [LARGE SCALE GENOMIC DNA]</scope>
</reference>
<proteinExistence type="predicted"/>
<dbReference type="EMBL" id="KT184694">
    <property type="protein sequence ID" value="AKQ07605.1"/>
    <property type="molecule type" value="Genomic_DNA"/>
</dbReference>
<dbReference type="KEGG" id="vg:26630641"/>
<gene>
    <name evidence="2" type="ORF">SEA_SMEADLEY_37</name>
</gene>
<feature type="coiled-coil region" evidence="1">
    <location>
        <begin position="110"/>
        <end position="144"/>
    </location>
</feature>
<dbReference type="Proteomes" id="UP000204421">
    <property type="component" value="Segment"/>
</dbReference>
<keyword evidence="1" id="KW-0175">Coiled coil</keyword>
<evidence type="ECO:0000313" key="3">
    <source>
        <dbReference type="Proteomes" id="UP000204421"/>
    </source>
</evidence>
<organism evidence="2 3">
    <name type="scientific">Mycobacterium phage Smeadley</name>
    <dbReference type="NCBI Taxonomy" id="1673873"/>
    <lineage>
        <taxon>Viruses</taxon>
        <taxon>Duplodnaviria</taxon>
        <taxon>Heunggongvirae</taxon>
        <taxon>Uroviricota</taxon>
        <taxon>Caudoviricetes</taxon>
        <taxon>Fromanvirus</taxon>
        <taxon>Fromanvirus astro</taxon>
    </lineage>
</organism>
<dbReference type="OrthoDB" id="14787at10239"/>
<accession>A0A0H4TGU0</accession>
<name>A0A0H4TGU0_9CAUD</name>
<sequence length="150" mass="17318">MEDREFFDLLYQQWSKTTGAENRFWAVEEDVSYIAGGPDTWNIVAIDQEQNREIVACWFDSEEDADWVAAMHGCFADLYRRLHEALDDAESADLRADEQSSVAADALIEHAALERKHNELDAVARGLREQVSELKHEIRGLEEELEEKYL</sequence>